<evidence type="ECO:0000313" key="5">
    <source>
        <dbReference type="Proteomes" id="UP000291933"/>
    </source>
</evidence>
<proteinExistence type="predicted"/>
<dbReference type="Gene3D" id="3.40.50.2300">
    <property type="match status" value="1"/>
</dbReference>
<dbReference type="SMART" id="SM00226">
    <property type="entry name" value="LMWPc"/>
    <property type="match status" value="1"/>
</dbReference>
<dbReference type="AlphaFoldDB" id="A0A4Q9KME8"/>
<reference evidence="4 5" key="1">
    <citation type="submission" date="2019-01" db="EMBL/GenBank/DDBJ databases">
        <title>Lactibacter flavus gen. nov., sp. nov., a novel bacterium of the family Propionibacteriaceae isolated from raw milk and dairy products.</title>
        <authorList>
            <person name="Huptas C."/>
            <person name="Wenning M."/>
            <person name="Breitenwieser F."/>
            <person name="Doll E."/>
            <person name="Von Neubeck M."/>
            <person name="Busse H.-J."/>
            <person name="Scherer S."/>
        </authorList>
    </citation>
    <scope>NUCLEOTIDE SEQUENCE [LARGE SCALE GENOMIC DNA]</scope>
    <source>
        <strain evidence="4 5">DSM 22130</strain>
    </source>
</reference>
<dbReference type="RefSeq" id="WP_131171389.1">
    <property type="nucleotide sequence ID" value="NZ_FXTL01000003.1"/>
</dbReference>
<keyword evidence="5" id="KW-1185">Reference proteome</keyword>
<dbReference type="OrthoDB" id="9784339at2"/>
<dbReference type="GO" id="GO:0004725">
    <property type="term" value="F:protein tyrosine phosphatase activity"/>
    <property type="evidence" value="ECO:0007669"/>
    <property type="project" value="UniProtKB-EC"/>
</dbReference>
<feature type="region of interest" description="Disordered" evidence="2">
    <location>
        <begin position="42"/>
        <end position="67"/>
    </location>
</feature>
<evidence type="ECO:0000313" key="4">
    <source>
        <dbReference type="EMBL" id="TBT95737.1"/>
    </source>
</evidence>
<evidence type="ECO:0000256" key="1">
    <source>
        <dbReference type="ARBA" id="ARBA00013064"/>
    </source>
</evidence>
<feature type="domain" description="Phosphotyrosine protein phosphatase I" evidence="3">
    <location>
        <begin position="5"/>
        <end position="172"/>
    </location>
</feature>
<dbReference type="InterPro" id="IPR023485">
    <property type="entry name" value="Ptyr_pPase"/>
</dbReference>
<dbReference type="EMBL" id="SDMR01000003">
    <property type="protein sequence ID" value="TBT95737.1"/>
    <property type="molecule type" value="Genomic_DNA"/>
</dbReference>
<evidence type="ECO:0000259" key="3">
    <source>
        <dbReference type="SMART" id="SM00226"/>
    </source>
</evidence>
<gene>
    <name evidence="4" type="ORF">ET996_04665</name>
</gene>
<dbReference type="PANTHER" id="PTHR11717:SF7">
    <property type="entry name" value="LOW MOLECULAR WEIGHT PHOSPHOTYROSINE PROTEIN PHOSPHATASE"/>
    <property type="match status" value="1"/>
</dbReference>
<protein>
    <recommendedName>
        <fullName evidence="1">protein-tyrosine-phosphatase</fullName>
        <ecNumber evidence="1">3.1.3.48</ecNumber>
    </recommendedName>
</protein>
<dbReference type="SUPFAM" id="SSF52788">
    <property type="entry name" value="Phosphotyrosine protein phosphatases I"/>
    <property type="match status" value="1"/>
</dbReference>
<evidence type="ECO:0000256" key="2">
    <source>
        <dbReference type="SAM" id="MobiDB-lite"/>
    </source>
</evidence>
<name>A0A4Q9KME8_PROTD</name>
<dbReference type="EC" id="3.1.3.48" evidence="1"/>
<dbReference type="PANTHER" id="PTHR11717">
    <property type="entry name" value="LOW MOLECULAR WEIGHT PROTEIN TYROSINE PHOSPHATASE"/>
    <property type="match status" value="1"/>
</dbReference>
<comment type="caution">
    <text evidence="4">The sequence shown here is derived from an EMBL/GenBank/DDBJ whole genome shotgun (WGS) entry which is preliminary data.</text>
</comment>
<sequence length="181" mass="19631">MTDPLRVLFVCTANICRSAYATVRSEQLLGADAPVRVSSAGTHGWVDQPMDPPMAAEVRSRHGDPSRFRSRRLTPEIIREVQLILTAESLHRDFILDEWPGAFRHTFTLQQFADLAAAAPGLDPRGLLAEAHRIRRPTHASGDVPDPYGRGAEAAAQCATHLDRLLAGILPRLAGSGGQPA</sequence>
<organism evidence="4 5">
    <name type="scientific">Propioniciclava tarda</name>
    <dbReference type="NCBI Taxonomy" id="433330"/>
    <lineage>
        <taxon>Bacteria</taxon>
        <taxon>Bacillati</taxon>
        <taxon>Actinomycetota</taxon>
        <taxon>Actinomycetes</taxon>
        <taxon>Propionibacteriales</taxon>
        <taxon>Propionibacteriaceae</taxon>
        <taxon>Propioniciclava</taxon>
    </lineage>
</organism>
<dbReference type="Proteomes" id="UP000291933">
    <property type="component" value="Unassembled WGS sequence"/>
</dbReference>
<dbReference type="InterPro" id="IPR036196">
    <property type="entry name" value="Ptyr_pPase_sf"/>
</dbReference>
<dbReference type="Pfam" id="PF01451">
    <property type="entry name" value="LMWPc"/>
    <property type="match status" value="1"/>
</dbReference>
<feature type="compositionally biased region" description="Basic and acidic residues" evidence="2">
    <location>
        <begin position="58"/>
        <end position="67"/>
    </location>
</feature>
<dbReference type="InterPro" id="IPR050438">
    <property type="entry name" value="LMW_PTPase"/>
</dbReference>
<accession>A0A4Q9KME8</accession>